<reference evidence="10" key="1">
    <citation type="journal article" date="2015" name="Proc. Natl. Acad. Sci. U.S.A.">
        <title>Networks of energetic and metabolic interactions define dynamics in microbial communities.</title>
        <authorList>
            <person name="Embree M."/>
            <person name="Liu J.K."/>
            <person name="Al-Bassam M.M."/>
            <person name="Zengler K."/>
        </authorList>
    </citation>
    <scope>NUCLEOTIDE SEQUENCE</scope>
</reference>
<dbReference type="Gene3D" id="3.65.10.10">
    <property type="entry name" value="Enolpyruvate transferase domain"/>
    <property type="match status" value="2"/>
</dbReference>
<gene>
    <name evidence="10" type="ORF">ASZ90_020307</name>
</gene>
<dbReference type="InterPro" id="IPR036968">
    <property type="entry name" value="Enolpyruvate_Tfrase_sf"/>
</dbReference>
<dbReference type="AlphaFoldDB" id="A0A0W8E148"/>
<keyword evidence="6 10" id="KW-0808">Transferase</keyword>
<organism evidence="10">
    <name type="scientific">hydrocarbon metagenome</name>
    <dbReference type="NCBI Taxonomy" id="938273"/>
    <lineage>
        <taxon>unclassified sequences</taxon>
        <taxon>metagenomes</taxon>
        <taxon>ecological metagenomes</taxon>
    </lineage>
</organism>
<dbReference type="HAMAP" id="MF_00210">
    <property type="entry name" value="EPSP_synth"/>
    <property type="match status" value="1"/>
</dbReference>
<accession>A0A0W8E148</accession>
<evidence type="ECO:0000256" key="1">
    <source>
        <dbReference type="ARBA" id="ARBA00004811"/>
    </source>
</evidence>
<evidence type="ECO:0000256" key="4">
    <source>
        <dbReference type="ARBA" id="ARBA00022490"/>
    </source>
</evidence>
<dbReference type="GO" id="GO:0003866">
    <property type="term" value="F:3-phosphoshikimate 1-carboxyvinyltransferase activity"/>
    <property type="evidence" value="ECO:0007669"/>
    <property type="project" value="UniProtKB-EC"/>
</dbReference>
<dbReference type="EMBL" id="LNQE01001924">
    <property type="protein sequence ID" value="KUG02354.1"/>
    <property type="molecule type" value="Genomic_DNA"/>
</dbReference>
<evidence type="ECO:0000256" key="5">
    <source>
        <dbReference type="ARBA" id="ARBA00022605"/>
    </source>
</evidence>
<evidence type="ECO:0000256" key="2">
    <source>
        <dbReference type="ARBA" id="ARBA00009948"/>
    </source>
</evidence>
<evidence type="ECO:0000313" key="10">
    <source>
        <dbReference type="EMBL" id="KUG02354.1"/>
    </source>
</evidence>
<dbReference type="InterPro" id="IPR023193">
    <property type="entry name" value="EPSP_synthase_CS"/>
</dbReference>
<proteinExistence type="inferred from homology"/>
<evidence type="ECO:0000256" key="7">
    <source>
        <dbReference type="ARBA" id="ARBA00023141"/>
    </source>
</evidence>
<sequence length="428" mass="45188">MRQISKASGPLRGEITAEADKSISHRAVIFSALARGESVIRNFLLAADTLSSFSCMQQLGVDITREGSLLRVKGPGIDGLQEPVDVLNCGNSGTTMRLLTGLLSARPFFSVLSGDASLNNRPMKRIKNPLSSMGAQITARSQGNFPPLAVNGRNLNGIDYSLPVASAQVKSALLLAALTADGETTITEPHKSRDHTERMLGAMGAQIKQEGLEIKLCPGKDLTPQDFIVPGDISSAAFFMVAAAAVPGSELIIKGVGINPTRSGIIDVLIQMGGNIKIENQQVISGEPVADLIVSGSELKAVEISGDIIPRLIDELPVIAVAMAAASGTSIVHDAQELRVKETDRIKAITSELLKMGVNAEAIEDGFIIEGRSSTIKGAQVNSHGDHRIAMSLAVAALLAEGETSISNPQAVDISFPGFWQELDRLSR</sequence>
<dbReference type="InterPro" id="IPR006264">
    <property type="entry name" value="EPSP_synthase"/>
</dbReference>
<dbReference type="PANTHER" id="PTHR21090:SF5">
    <property type="entry name" value="PENTAFUNCTIONAL AROM POLYPEPTIDE"/>
    <property type="match status" value="1"/>
</dbReference>
<evidence type="ECO:0000256" key="3">
    <source>
        <dbReference type="ARBA" id="ARBA00012450"/>
    </source>
</evidence>
<dbReference type="FunFam" id="3.65.10.10:FF:000005">
    <property type="entry name" value="3-phosphoshikimate 1-carboxyvinyltransferase"/>
    <property type="match status" value="1"/>
</dbReference>
<dbReference type="PROSITE" id="PS00104">
    <property type="entry name" value="EPSP_SYNTHASE_1"/>
    <property type="match status" value="1"/>
</dbReference>
<comment type="pathway">
    <text evidence="1">Metabolic intermediate biosynthesis; chorismate biosynthesis; chorismate from D-erythrose 4-phosphate and phosphoenolpyruvate: step 6/7.</text>
</comment>
<keyword evidence="5" id="KW-0028">Amino-acid biosynthesis</keyword>
<dbReference type="PANTHER" id="PTHR21090">
    <property type="entry name" value="AROM/DEHYDROQUINATE SYNTHASE"/>
    <property type="match status" value="1"/>
</dbReference>
<dbReference type="InterPro" id="IPR001986">
    <property type="entry name" value="Enolpyruvate_Tfrase_dom"/>
</dbReference>
<dbReference type="PROSITE" id="PS00885">
    <property type="entry name" value="EPSP_SYNTHASE_2"/>
    <property type="match status" value="1"/>
</dbReference>
<name>A0A0W8E148_9ZZZZ</name>
<evidence type="ECO:0000256" key="8">
    <source>
        <dbReference type="ARBA" id="ARBA00044633"/>
    </source>
</evidence>
<keyword evidence="7" id="KW-0057">Aromatic amino acid biosynthesis</keyword>
<comment type="similarity">
    <text evidence="2">Belongs to the EPSP synthase family.</text>
</comment>
<dbReference type="InterPro" id="IPR013792">
    <property type="entry name" value="RNA3'P_cycl/enolpyr_Trfase_a/b"/>
</dbReference>
<dbReference type="Pfam" id="PF00275">
    <property type="entry name" value="EPSP_synthase"/>
    <property type="match status" value="1"/>
</dbReference>
<dbReference type="GO" id="GO:0009073">
    <property type="term" value="P:aromatic amino acid family biosynthetic process"/>
    <property type="evidence" value="ECO:0007669"/>
    <property type="project" value="UniProtKB-KW"/>
</dbReference>
<dbReference type="SUPFAM" id="SSF55205">
    <property type="entry name" value="EPT/RTPC-like"/>
    <property type="match status" value="1"/>
</dbReference>
<evidence type="ECO:0000256" key="6">
    <source>
        <dbReference type="ARBA" id="ARBA00022679"/>
    </source>
</evidence>
<dbReference type="UniPathway" id="UPA00053">
    <property type="reaction ID" value="UER00089"/>
</dbReference>
<feature type="domain" description="Enolpyruvate transferase" evidence="9">
    <location>
        <begin position="7"/>
        <end position="423"/>
    </location>
</feature>
<keyword evidence="4" id="KW-0963">Cytoplasm</keyword>
<comment type="catalytic activity">
    <reaction evidence="8">
        <text>3-phosphoshikimate + phosphoenolpyruvate = 5-O-(1-carboxyvinyl)-3-phosphoshikimate + phosphate</text>
        <dbReference type="Rhea" id="RHEA:21256"/>
        <dbReference type="ChEBI" id="CHEBI:43474"/>
        <dbReference type="ChEBI" id="CHEBI:57701"/>
        <dbReference type="ChEBI" id="CHEBI:58702"/>
        <dbReference type="ChEBI" id="CHEBI:145989"/>
        <dbReference type="EC" id="2.5.1.19"/>
    </reaction>
    <physiologicalReaction direction="left-to-right" evidence="8">
        <dbReference type="Rhea" id="RHEA:21257"/>
    </physiologicalReaction>
</comment>
<dbReference type="GO" id="GO:0009423">
    <property type="term" value="P:chorismate biosynthetic process"/>
    <property type="evidence" value="ECO:0007669"/>
    <property type="project" value="UniProtKB-UniPathway"/>
</dbReference>
<dbReference type="PIRSF" id="PIRSF000505">
    <property type="entry name" value="EPSPS"/>
    <property type="match status" value="1"/>
</dbReference>
<dbReference type="GO" id="GO:0008652">
    <property type="term" value="P:amino acid biosynthetic process"/>
    <property type="evidence" value="ECO:0007669"/>
    <property type="project" value="UniProtKB-KW"/>
</dbReference>
<evidence type="ECO:0000259" key="9">
    <source>
        <dbReference type="Pfam" id="PF00275"/>
    </source>
</evidence>
<dbReference type="NCBIfam" id="TIGR01356">
    <property type="entry name" value="aroA"/>
    <property type="match status" value="1"/>
</dbReference>
<dbReference type="CDD" id="cd01556">
    <property type="entry name" value="EPSP_synthase"/>
    <property type="match status" value="1"/>
</dbReference>
<dbReference type="EC" id="2.5.1.19" evidence="3"/>
<comment type="caution">
    <text evidence="10">The sequence shown here is derived from an EMBL/GenBank/DDBJ whole genome shotgun (WGS) entry which is preliminary data.</text>
</comment>
<protein>
    <recommendedName>
        <fullName evidence="3">3-phosphoshikimate 1-carboxyvinyltransferase</fullName>
        <ecNumber evidence="3">2.5.1.19</ecNumber>
    </recommendedName>
</protein>